<dbReference type="InterPro" id="IPR053134">
    <property type="entry name" value="RNA-dir_DNA_polymerase"/>
</dbReference>
<dbReference type="EMBL" id="LT553503">
    <property type="protein sequence ID" value="SAM01134.1"/>
    <property type="molecule type" value="Genomic_DNA"/>
</dbReference>
<dbReference type="PANTHER" id="PTHR24559:SF444">
    <property type="entry name" value="REVERSE TRANSCRIPTASE DOMAIN-CONTAINING PROTEIN"/>
    <property type="match status" value="1"/>
</dbReference>
<dbReference type="Gene3D" id="3.10.10.10">
    <property type="entry name" value="HIV Type 1 Reverse Transcriptase, subunit A, domain 1"/>
    <property type="match status" value="1"/>
</dbReference>
<evidence type="ECO:0000313" key="2">
    <source>
        <dbReference type="Proteomes" id="UP000078561"/>
    </source>
</evidence>
<dbReference type="STRING" id="4829.A0A168NSY7"/>
<dbReference type="InterPro" id="IPR043502">
    <property type="entry name" value="DNA/RNA_pol_sf"/>
</dbReference>
<dbReference type="PANTHER" id="PTHR24559">
    <property type="entry name" value="TRANSPOSON TY3-I GAG-POL POLYPROTEIN"/>
    <property type="match status" value="1"/>
</dbReference>
<keyword evidence="2" id="KW-1185">Reference proteome</keyword>
<accession>A0A168NSY7</accession>
<evidence type="ECO:0000313" key="1">
    <source>
        <dbReference type="EMBL" id="SAM01134.1"/>
    </source>
</evidence>
<reference evidence="1" key="1">
    <citation type="submission" date="2016-04" db="EMBL/GenBank/DDBJ databases">
        <authorList>
            <person name="Evans L.H."/>
            <person name="Alamgir A."/>
            <person name="Owens N."/>
            <person name="Weber N.D."/>
            <person name="Virtaneva K."/>
            <person name="Barbian K."/>
            <person name="Babar A."/>
            <person name="Rosenke K."/>
        </authorList>
    </citation>
    <scope>NUCLEOTIDE SEQUENCE [LARGE SCALE GENOMIC DNA]</scope>
    <source>
        <strain evidence="1">CBS 101.48</strain>
    </source>
</reference>
<dbReference type="InParanoid" id="A0A168NSY7"/>
<dbReference type="Gene3D" id="3.30.70.270">
    <property type="match status" value="1"/>
</dbReference>
<dbReference type="OrthoDB" id="2285730at2759"/>
<organism evidence="1">
    <name type="scientific">Absidia glauca</name>
    <name type="common">Pin mould</name>
    <dbReference type="NCBI Taxonomy" id="4829"/>
    <lineage>
        <taxon>Eukaryota</taxon>
        <taxon>Fungi</taxon>
        <taxon>Fungi incertae sedis</taxon>
        <taxon>Mucoromycota</taxon>
        <taxon>Mucoromycotina</taxon>
        <taxon>Mucoromycetes</taxon>
        <taxon>Mucorales</taxon>
        <taxon>Cunninghamellaceae</taxon>
        <taxon>Absidia</taxon>
    </lineage>
</organism>
<name>A0A168NSY7_ABSGL</name>
<dbReference type="AlphaFoldDB" id="A0A168NSY7"/>
<protein>
    <recommendedName>
        <fullName evidence="3">Reverse transcriptase domain-containing protein</fullName>
    </recommendedName>
</protein>
<dbReference type="SUPFAM" id="SSF56672">
    <property type="entry name" value="DNA/RNA polymerases"/>
    <property type="match status" value="1"/>
</dbReference>
<sequence length="91" mass="10143">MVANGVLKPATHEGNHGGWSFPALCVKKKDGTKRLCVQFQKLNDITVKDSWPLLWIVDVLESFQGSKVFATLDLLKGFNQVRVAEDSKTKL</sequence>
<evidence type="ECO:0008006" key="3">
    <source>
        <dbReference type="Google" id="ProtNLM"/>
    </source>
</evidence>
<dbReference type="InterPro" id="IPR043128">
    <property type="entry name" value="Rev_trsase/Diguanyl_cyclase"/>
</dbReference>
<proteinExistence type="predicted"/>
<dbReference type="Proteomes" id="UP000078561">
    <property type="component" value="Unassembled WGS sequence"/>
</dbReference>
<gene>
    <name evidence="1" type="primary">ABSGL_06871.1 scaffold 8678</name>
</gene>